<evidence type="ECO:0000313" key="1">
    <source>
        <dbReference type="EMBL" id="KKN71695.1"/>
    </source>
</evidence>
<name>A0A0F9SRT2_9ZZZZ</name>
<accession>A0A0F9SRT2</accession>
<proteinExistence type="predicted"/>
<dbReference type="AlphaFoldDB" id="A0A0F9SRT2"/>
<protein>
    <submittedName>
        <fullName evidence="1">Uncharacterized protein</fullName>
    </submittedName>
</protein>
<feature type="non-terminal residue" evidence="1">
    <location>
        <position position="87"/>
    </location>
</feature>
<comment type="caution">
    <text evidence="1">The sequence shown here is derived from an EMBL/GenBank/DDBJ whole genome shotgun (WGS) entry which is preliminary data.</text>
</comment>
<reference evidence="1" key="1">
    <citation type="journal article" date="2015" name="Nature">
        <title>Complex archaea that bridge the gap between prokaryotes and eukaryotes.</title>
        <authorList>
            <person name="Spang A."/>
            <person name="Saw J.H."/>
            <person name="Jorgensen S.L."/>
            <person name="Zaremba-Niedzwiedzka K."/>
            <person name="Martijn J."/>
            <person name="Lind A.E."/>
            <person name="van Eijk R."/>
            <person name="Schleper C."/>
            <person name="Guy L."/>
            <person name="Ettema T.J."/>
        </authorList>
    </citation>
    <scope>NUCLEOTIDE SEQUENCE</scope>
</reference>
<gene>
    <name evidence="1" type="ORF">LCGC14_0417610</name>
</gene>
<organism evidence="1">
    <name type="scientific">marine sediment metagenome</name>
    <dbReference type="NCBI Taxonomy" id="412755"/>
    <lineage>
        <taxon>unclassified sequences</taxon>
        <taxon>metagenomes</taxon>
        <taxon>ecological metagenomes</taxon>
    </lineage>
</organism>
<sequence>MYEPARRRWADEARDFPKNARFVPFYEEGKYDLAVLHVDGECADPEGKKGELYKKLNDLIQDIPKIVINHGTPWIPERFTKYVKGLP</sequence>
<dbReference type="EMBL" id="LAZR01000377">
    <property type="protein sequence ID" value="KKN71695.1"/>
    <property type="molecule type" value="Genomic_DNA"/>
</dbReference>